<accession>A0A8J6ND81</accession>
<evidence type="ECO:0000256" key="4">
    <source>
        <dbReference type="ARBA" id="ARBA00022679"/>
    </source>
</evidence>
<dbReference type="PANTHER" id="PTHR43646">
    <property type="entry name" value="GLYCOSYLTRANSFERASE"/>
    <property type="match status" value="1"/>
</dbReference>
<gene>
    <name evidence="8" type="ORF">H8E41_11265</name>
</gene>
<dbReference type="InterPro" id="IPR029044">
    <property type="entry name" value="Nucleotide-diphossugar_trans"/>
</dbReference>
<dbReference type="InterPro" id="IPR001173">
    <property type="entry name" value="Glyco_trans_2-like"/>
</dbReference>
<evidence type="ECO:0000256" key="1">
    <source>
        <dbReference type="ARBA" id="ARBA00004236"/>
    </source>
</evidence>
<dbReference type="AlphaFoldDB" id="A0A8J6ND81"/>
<dbReference type="GO" id="GO:0005886">
    <property type="term" value="C:plasma membrane"/>
    <property type="evidence" value="ECO:0007669"/>
    <property type="project" value="UniProtKB-SubCell"/>
</dbReference>
<keyword evidence="3" id="KW-0328">Glycosyltransferase</keyword>
<dbReference type="Gene3D" id="3.90.550.10">
    <property type="entry name" value="Spore Coat Polysaccharide Biosynthesis Protein SpsA, Chain A"/>
    <property type="match status" value="1"/>
</dbReference>
<evidence type="ECO:0000256" key="2">
    <source>
        <dbReference type="ARBA" id="ARBA00022475"/>
    </source>
</evidence>
<reference evidence="8 9" key="1">
    <citation type="submission" date="2020-08" db="EMBL/GenBank/DDBJ databases">
        <title>Bridging the membrane lipid divide: bacteria of the FCB group superphylum have the potential to synthesize archaeal ether lipids.</title>
        <authorList>
            <person name="Villanueva L."/>
            <person name="Von Meijenfeldt F.A.B."/>
            <person name="Westbye A.B."/>
            <person name="Yadav S."/>
            <person name="Hopmans E.C."/>
            <person name="Dutilh B.E."/>
            <person name="Sinninghe Damste J.S."/>
        </authorList>
    </citation>
    <scope>NUCLEOTIDE SEQUENCE [LARGE SCALE GENOMIC DNA]</scope>
    <source>
        <strain evidence="8">NIOZ-UU47</strain>
    </source>
</reference>
<dbReference type="Proteomes" id="UP000614424">
    <property type="component" value="Unassembled WGS sequence"/>
</dbReference>
<dbReference type="EMBL" id="JACNJZ010000165">
    <property type="protein sequence ID" value="MBC8318476.1"/>
    <property type="molecule type" value="Genomic_DNA"/>
</dbReference>
<keyword evidence="4" id="KW-0808">Transferase</keyword>
<name>A0A8J6ND81_9BACT</name>
<proteinExistence type="predicted"/>
<organism evidence="8 9">
    <name type="scientific">Candidatus Desulfobia pelagia</name>
    <dbReference type="NCBI Taxonomy" id="2841692"/>
    <lineage>
        <taxon>Bacteria</taxon>
        <taxon>Pseudomonadati</taxon>
        <taxon>Thermodesulfobacteriota</taxon>
        <taxon>Desulfobulbia</taxon>
        <taxon>Desulfobulbales</taxon>
        <taxon>Desulfobulbaceae</taxon>
        <taxon>Candidatus Desulfobia</taxon>
    </lineage>
</organism>
<evidence type="ECO:0000313" key="9">
    <source>
        <dbReference type="Proteomes" id="UP000614424"/>
    </source>
</evidence>
<keyword evidence="6" id="KW-0812">Transmembrane</keyword>
<feature type="transmembrane region" description="Helical" evidence="6">
    <location>
        <begin position="282"/>
        <end position="304"/>
    </location>
</feature>
<feature type="domain" description="Glycosyltransferase 2-like" evidence="7">
    <location>
        <begin position="47"/>
        <end position="155"/>
    </location>
</feature>
<dbReference type="Pfam" id="PF00535">
    <property type="entry name" value="Glycos_transf_2"/>
    <property type="match status" value="1"/>
</dbReference>
<keyword evidence="5 6" id="KW-0472">Membrane</keyword>
<keyword evidence="2" id="KW-1003">Cell membrane</keyword>
<feature type="transmembrane region" description="Helical" evidence="6">
    <location>
        <begin position="310"/>
        <end position="330"/>
    </location>
</feature>
<evidence type="ECO:0000259" key="7">
    <source>
        <dbReference type="Pfam" id="PF00535"/>
    </source>
</evidence>
<evidence type="ECO:0000256" key="5">
    <source>
        <dbReference type="ARBA" id="ARBA00023136"/>
    </source>
</evidence>
<dbReference type="GO" id="GO:0016757">
    <property type="term" value="F:glycosyltransferase activity"/>
    <property type="evidence" value="ECO:0007669"/>
    <property type="project" value="UniProtKB-KW"/>
</dbReference>
<sequence>MDIFFWVAMITLAGMAVFGIEGIRGAGRIGWLDTVDPERKGSFPSVSVIIPALNEEENIRSGLLSLLSLDYEPMEIIVLNDRSTDRTGSILEEMSFQYPRLKVVNIEKLPEGWLGKNHALYFGAQQASGDYLLFSDADVVMESSTLKRAITFTLEQKLDHLALFFKAILPSSLLQMVVIELGVGLVSYLRPWKAADFSSESFVGVGAFNLVKKESYWKVGGHKTIRLCPLDDLKLGQMLKKAGFLQDCLYGNHFISVKWYGSVREMTTGLMKNTFAALNYSLIRFCLFTMLQILVSIWPVWALLFTEGLAWMANLAIVILSGAFFLAAALKSDMSPRPVMWFPVTPYIRLYMTWKAVLMTVIRGGIDWRGTFYSLQDLKDNDFP</sequence>
<evidence type="ECO:0000313" key="8">
    <source>
        <dbReference type="EMBL" id="MBC8318476.1"/>
    </source>
</evidence>
<dbReference type="SUPFAM" id="SSF53448">
    <property type="entry name" value="Nucleotide-diphospho-sugar transferases"/>
    <property type="match status" value="1"/>
</dbReference>
<protein>
    <submittedName>
        <fullName evidence="8">Glycosyltransferase</fullName>
    </submittedName>
</protein>
<keyword evidence="6" id="KW-1133">Transmembrane helix</keyword>
<comment type="subcellular location">
    <subcellularLocation>
        <location evidence="1">Cell membrane</location>
    </subcellularLocation>
</comment>
<dbReference type="PANTHER" id="PTHR43646:SF2">
    <property type="entry name" value="GLYCOSYLTRANSFERASE 2-LIKE DOMAIN-CONTAINING PROTEIN"/>
    <property type="match status" value="1"/>
</dbReference>
<comment type="caution">
    <text evidence="8">The sequence shown here is derived from an EMBL/GenBank/DDBJ whole genome shotgun (WGS) entry which is preliminary data.</text>
</comment>
<evidence type="ECO:0000256" key="6">
    <source>
        <dbReference type="SAM" id="Phobius"/>
    </source>
</evidence>
<evidence type="ECO:0000256" key="3">
    <source>
        <dbReference type="ARBA" id="ARBA00022676"/>
    </source>
</evidence>